<accession>A0ABP8YSY0</accession>
<evidence type="ECO:0000313" key="1">
    <source>
        <dbReference type="EMBL" id="GAA4736699.1"/>
    </source>
</evidence>
<sequence length="55" mass="5899">MDTMKQIIGATGIAAGENSARYAFVPTTRLRKRLGAGSSLVDLAPDSASWRHPVR</sequence>
<protein>
    <submittedName>
        <fullName evidence="1">Uncharacterized protein</fullName>
    </submittedName>
</protein>
<reference evidence="2" key="1">
    <citation type="journal article" date="2019" name="Int. J. Syst. Evol. Microbiol.">
        <title>The Global Catalogue of Microorganisms (GCM) 10K type strain sequencing project: providing services to taxonomists for standard genome sequencing and annotation.</title>
        <authorList>
            <consortium name="The Broad Institute Genomics Platform"/>
            <consortium name="The Broad Institute Genome Sequencing Center for Infectious Disease"/>
            <person name="Wu L."/>
            <person name="Ma J."/>
        </authorList>
    </citation>
    <scope>NUCLEOTIDE SEQUENCE [LARGE SCALE GENOMIC DNA]</scope>
    <source>
        <strain evidence="2">JCM 18063</strain>
    </source>
</reference>
<name>A0ABP8YSY0_9MICO</name>
<dbReference type="EMBL" id="BAABID010000019">
    <property type="protein sequence ID" value="GAA4736699.1"/>
    <property type="molecule type" value="Genomic_DNA"/>
</dbReference>
<gene>
    <name evidence="1" type="ORF">GCM10023216_32460</name>
</gene>
<comment type="caution">
    <text evidence="1">The sequence shown here is derived from an EMBL/GenBank/DDBJ whole genome shotgun (WGS) entry which is preliminary data.</text>
</comment>
<evidence type="ECO:0000313" key="2">
    <source>
        <dbReference type="Proteomes" id="UP001500956"/>
    </source>
</evidence>
<proteinExistence type="predicted"/>
<dbReference type="RefSeq" id="WP_216648554.1">
    <property type="nucleotide sequence ID" value="NZ_BAABID010000019.1"/>
</dbReference>
<keyword evidence="2" id="KW-1185">Reference proteome</keyword>
<dbReference type="Proteomes" id="UP001500956">
    <property type="component" value="Unassembled WGS sequence"/>
</dbReference>
<organism evidence="1 2">
    <name type="scientific">Isoptericola chiayiensis</name>
    <dbReference type="NCBI Taxonomy" id="579446"/>
    <lineage>
        <taxon>Bacteria</taxon>
        <taxon>Bacillati</taxon>
        <taxon>Actinomycetota</taxon>
        <taxon>Actinomycetes</taxon>
        <taxon>Micrococcales</taxon>
        <taxon>Promicromonosporaceae</taxon>
        <taxon>Isoptericola</taxon>
    </lineage>
</organism>